<dbReference type="EMBL" id="FQNC01000088">
    <property type="protein sequence ID" value="SGZ27585.1"/>
    <property type="molecule type" value="Genomic_DNA"/>
</dbReference>
<feature type="chain" id="PRO_5015957424" evidence="1">
    <location>
        <begin position="20"/>
        <end position="125"/>
    </location>
</feature>
<proteinExistence type="predicted"/>
<dbReference type="Proteomes" id="UP000249464">
    <property type="component" value="Unassembled WGS sequence"/>
</dbReference>
<feature type="signal peptide" evidence="1">
    <location>
        <begin position="1"/>
        <end position="19"/>
    </location>
</feature>
<dbReference type="AlphaFoldDB" id="A0A2X0MQT2"/>
<keyword evidence="1" id="KW-0732">Signal</keyword>
<evidence type="ECO:0000313" key="2">
    <source>
        <dbReference type="EMBL" id="SGZ27585.1"/>
    </source>
</evidence>
<organism evidence="2 3">
    <name type="scientific">Microbotryum silenes-dioicae</name>
    <dbReference type="NCBI Taxonomy" id="796604"/>
    <lineage>
        <taxon>Eukaryota</taxon>
        <taxon>Fungi</taxon>
        <taxon>Dikarya</taxon>
        <taxon>Basidiomycota</taxon>
        <taxon>Pucciniomycotina</taxon>
        <taxon>Microbotryomycetes</taxon>
        <taxon>Microbotryales</taxon>
        <taxon>Microbotryaceae</taxon>
        <taxon>Microbotryum</taxon>
    </lineage>
</organism>
<reference evidence="2 3" key="1">
    <citation type="submission" date="2016-11" db="EMBL/GenBank/DDBJ databases">
        <authorList>
            <person name="Jaros S."/>
            <person name="Januszkiewicz K."/>
            <person name="Wedrychowicz H."/>
        </authorList>
    </citation>
    <scope>NUCLEOTIDE SEQUENCE [LARGE SCALE GENOMIC DNA]</scope>
</reference>
<evidence type="ECO:0000313" key="3">
    <source>
        <dbReference type="Proteomes" id="UP000249464"/>
    </source>
</evidence>
<evidence type="ECO:0000256" key="1">
    <source>
        <dbReference type="SAM" id="SignalP"/>
    </source>
</evidence>
<protein>
    <submittedName>
        <fullName evidence="2">BQ5605_C026g10134 protein</fullName>
    </submittedName>
</protein>
<name>A0A2X0MQT2_9BASI</name>
<sequence length="125" mass="13417">MKYSLVFGALVMAMVDVSALPNDATNTTTPTSKVNEFHPLKNPGATVSHGQPFAQRLAWLFAFDDCIQAKCSCCMTPSANNTCNDNCAVWASYEGLPNQPDMPTSSNCSTCPTCPAARPPNRINL</sequence>
<dbReference type="STRING" id="796604.A0A2X0MQT2"/>
<gene>
    <name evidence="2" type="primary">BQ5605_C026g10134</name>
    <name evidence="2" type="ORF">BQ5605_C026G10134</name>
</gene>
<keyword evidence="3" id="KW-1185">Reference proteome</keyword>
<accession>A0A2X0MQT2</accession>